<proteinExistence type="predicted"/>
<keyword evidence="1" id="KW-0472">Membrane</keyword>
<reference evidence="2 3" key="1">
    <citation type="submission" date="2013-07" db="EMBL/GenBank/DDBJ databases">
        <title>Comparative Genomic and Metabolomic Analysis of Twelve Strains of Pseudoalteromonas luteoviolacea.</title>
        <authorList>
            <person name="Vynne N.G."/>
            <person name="Mansson M."/>
            <person name="Gram L."/>
        </authorList>
    </citation>
    <scope>NUCLEOTIDE SEQUENCE [LARGE SCALE GENOMIC DNA]</scope>
    <source>
        <strain evidence="2 3">DSM 6061</strain>
    </source>
</reference>
<feature type="transmembrane region" description="Helical" evidence="1">
    <location>
        <begin position="33"/>
        <end position="49"/>
    </location>
</feature>
<accession>A0A166VHP1</accession>
<dbReference type="PATRIC" id="fig|1365250.3.peg.3914"/>
<protein>
    <submittedName>
        <fullName evidence="2">Uncharacterized protein</fullName>
    </submittedName>
</protein>
<evidence type="ECO:0000256" key="1">
    <source>
        <dbReference type="SAM" id="Phobius"/>
    </source>
</evidence>
<keyword evidence="1" id="KW-0812">Transmembrane</keyword>
<dbReference type="RefSeq" id="WP_063365776.1">
    <property type="nucleotide sequence ID" value="NZ_AUYB01000126.1"/>
</dbReference>
<keyword evidence="3" id="KW-1185">Reference proteome</keyword>
<dbReference type="EMBL" id="AUYB01000126">
    <property type="protein sequence ID" value="KZN32888.1"/>
    <property type="molecule type" value="Genomic_DNA"/>
</dbReference>
<organism evidence="2 3">
    <name type="scientific">Pseudoalteromonas luteoviolacea DSM 6061</name>
    <dbReference type="NCBI Taxonomy" id="1365250"/>
    <lineage>
        <taxon>Bacteria</taxon>
        <taxon>Pseudomonadati</taxon>
        <taxon>Pseudomonadota</taxon>
        <taxon>Gammaproteobacteria</taxon>
        <taxon>Alteromonadales</taxon>
        <taxon>Pseudoalteromonadaceae</taxon>
        <taxon>Pseudoalteromonas</taxon>
    </lineage>
</organism>
<sequence length="92" mass="10478">MLKFLGSFAILFSSLDLINMLMGNKLEVWNPTYYVIVCVCCFVSGFILYKQGINIKKHPEAAWSYRARGWLLIIGLAVFSHLMFEASLHSSL</sequence>
<dbReference type="Proteomes" id="UP000076643">
    <property type="component" value="Unassembled WGS sequence"/>
</dbReference>
<gene>
    <name evidence="2" type="ORF">N475_20425</name>
</gene>
<name>A0A166VHP1_9GAMM</name>
<keyword evidence="1" id="KW-1133">Transmembrane helix</keyword>
<feature type="transmembrane region" description="Helical" evidence="1">
    <location>
        <begin position="70"/>
        <end position="88"/>
    </location>
</feature>
<evidence type="ECO:0000313" key="3">
    <source>
        <dbReference type="Proteomes" id="UP000076643"/>
    </source>
</evidence>
<comment type="caution">
    <text evidence="2">The sequence shown here is derived from an EMBL/GenBank/DDBJ whole genome shotgun (WGS) entry which is preliminary data.</text>
</comment>
<dbReference type="AlphaFoldDB" id="A0A166VHP1"/>
<evidence type="ECO:0000313" key="2">
    <source>
        <dbReference type="EMBL" id="KZN32888.1"/>
    </source>
</evidence>